<reference evidence="6" key="1">
    <citation type="submission" date="2022-11" db="UniProtKB">
        <authorList>
            <consortium name="WormBaseParasite"/>
        </authorList>
    </citation>
    <scope>IDENTIFICATION</scope>
</reference>
<dbReference type="GO" id="GO:0042254">
    <property type="term" value="P:ribosome biogenesis"/>
    <property type="evidence" value="ECO:0007669"/>
    <property type="project" value="InterPro"/>
</dbReference>
<comment type="similarity">
    <text evidence="1">Belongs to the CBF/MAK21 family.</text>
</comment>
<evidence type="ECO:0000313" key="5">
    <source>
        <dbReference type="Proteomes" id="UP000887574"/>
    </source>
</evidence>
<keyword evidence="3" id="KW-1133">Transmembrane helix</keyword>
<accession>A0A915DFB1</accession>
<keyword evidence="5" id="KW-1185">Reference proteome</keyword>
<name>A0A915DFB1_9BILA</name>
<sequence>MKSKKAILDAKRLSGQDDVQVILNDMKKVSDELSDSSEELEQYMSTFAEFSDILVITLKKLTPQIMNATTEECKWKIIWFLRFHPMPSSAAICSPNKKGKALKIVKELCYECMRKAWLEVSGLQLSNSMLLFVVPHFVEKLMDLLPSTELFSDFLYRTFNSGGYLAVLSLAGIFKLIVKNNFEHPNFYSDVYSTISSNICYSNYAQKFFSLIDLILSSSHVPVYIIVAFLKKLSRVLLYSPLHCQLPLLTSIKNILKRHEVAHSILLNRENPSVSVALTILLWEIKAIQQHWHKKVADKAQFIDQKMQDHEVGVVWQTSEQIFDSVFNKSLAKLNSMESTLPDNSSVSQDDDDDQEEQDEYEPEEKRVRFGNHKKIVGLNLINEKEPSNSFLSFENTNKLWCS</sequence>
<feature type="transmembrane region" description="Helical" evidence="3">
    <location>
        <begin position="116"/>
        <end position="138"/>
    </location>
</feature>
<dbReference type="Pfam" id="PF03914">
    <property type="entry name" value="CBF"/>
    <property type="match status" value="1"/>
</dbReference>
<dbReference type="InterPro" id="IPR005612">
    <property type="entry name" value="CCAAT-binding_factor"/>
</dbReference>
<dbReference type="Proteomes" id="UP000887574">
    <property type="component" value="Unplaced"/>
</dbReference>
<dbReference type="PANTHER" id="PTHR12455">
    <property type="entry name" value="NUCLEOLAR COMPLEX PROTEIN 4"/>
    <property type="match status" value="1"/>
</dbReference>
<feature type="transmembrane region" description="Helical" evidence="3">
    <location>
        <begin position="158"/>
        <end position="178"/>
    </location>
</feature>
<keyword evidence="3" id="KW-0812">Transmembrane</keyword>
<dbReference type="GO" id="GO:0032040">
    <property type="term" value="C:small-subunit processome"/>
    <property type="evidence" value="ECO:0007669"/>
    <property type="project" value="TreeGrafter"/>
</dbReference>
<evidence type="ECO:0000256" key="3">
    <source>
        <dbReference type="SAM" id="Phobius"/>
    </source>
</evidence>
<feature type="region of interest" description="Disordered" evidence="2">
    <location>
        <begin position="338"/>
        <end position="367"/>
    </location>
</feature>
<keyword evidence="3" id="KW-0472">Membrane</keyword>
<dbReference type="PANTHER" id="PTHR12455:SF0">
    <property type="entry name" value="NUCLEOLAR COMPLEX PROTEIN 4 HOMOLOG"/>
    <property type="match status" value="1"/>
</dbReference>
<evidence type="ECO:0000256" key="1">
    <source>
        <dbReference type="ARBA" id="ARBA00007797"/>
    </source>
</evidence>
<organism evidence="5 6">
    <name type="scientific">Ditylenchus dipsaci</name>
    <dbReference type="NCBI Taxonomy" id="166011"/>
    <lineage>
        <taxon>Eukaryota</taxon>
        <taxon>Metazoa</taxon>
        <taxon>Ecdysozoa</taxon>
        <taxon>Nematoda</taxon>
        <taxon>Chromadorea</taxon>
        <taxon>Rhabditida</taxon>
        <taxon>Tylenchina</taxon>
        <taxon>Tylenchomorpha</taxon>
        <taxon>Sphaerularioidea</taxon>
        <taxon>Anguinidae</taxon>
        <taxon>Anguininae</taxon>
        <taxon>Ditylenchus</taxon>
    </lineage>
</organism>
<feature type="transmembrane region" description="Helical" evidence="3">
    <location>
        <begin position="208"/>
        <end position="230"/>
    </location>
</feature>
<protein>
    <submittedName>
        <fullName evidence="6">CCAAT-binding factor domain-containing protein</fullName>
    </submittedName>
</protein>
<evidence type="ECO:0000313" key="6">
    <source>
        <dbReference type="WBParaSite" id="jg19273"/>
    </source>
</evidence>
<proteinExistence type="inferred from homology"/>
<dbReference type="AlphaFoldDB" id="A0A915DFB1"/>
<dbReference type="GO" id="GO:0030692">
    <property type="term" value="C:Noc4p-Nop14p complex"/>
    <property type="evidence" value="ECO:0007669"/>
    <property type="project" value="TreeGrafter"/>
</dbReference>
<evidence type="ECO:0000256" key="2">
    <source>
        <dbReference type="SAM" id="MobiDB-lite"/>
    </source>
</evidence>
<dbReference type="InterPro" id="IPR027193">
    <property type="entry name" value="Noc4"/>
</dbReference>
<feature type="domain" description="CCAAT-binding factor" evidence="4">
    <location>
        <begin position="166"/>
        <end position="271"/>
    </location>
</feature>
<dbReference type="WBParaSite" id="jg19273">
    <property type="protein sequence ID" value="jg19273"/>
    <property type="gene ID" value="jg19273"/>
</dbReference>
<evidence type="ECO:0000259" key="4">
    <source>
        <dbReference type="Pfam" id="PF03914"/>
    </source>
</evidence>
<feature type="compositionally biased region" description="Acidic residues" evidence="2">
    <location>
        <begin position="349"/>
        <end position="363"/>
    </location>
</feature>
<feature type="compositionally biased region" description="Polar residues" evidence="2">
    <location>
        <begin position="338"/>
        <end position="348"/>
    </location>
</feature>